<gene>
    <name evidence="1" type="ORF">PGTUg99_022898</name>
</gene>
<proteinExistence type="predicted"/>
<dbReference type="Proteomes" id="UP000325313">
    <property type="component" value="Unassembled WGS sequence"/>
</dbReference>
<sequence length="78" mass="7882">MTETMAAEQTGTSIHLGIIRQVRNLARDSGSIIGAGPSGVFSALLRLPSNGPASPAAPGNGSARASGLVLDAFEIHIK</sequence>
<evidence type="ECO:0000313" key="1">
    <source>
        <dbReference type="EMBL" id="KAA1083278.1"/>
    </source>
</evidence>
<comment type="caution">
    <text evidence="1">The sequence shown here is derived from an EMBL/GenBank/DDBJ whole genome shotgun (WGS) entry which is preliminary data.</text>
</comment>
<dbReference type="EMBL" id="VDEP01000438">
    <property type="protein sequence ID" value="KAA1083278.1"/>
    <property type="molecule type" value="Genomic_DNA"/>
</dbReference>
<reference evidence="1 2" key="1">
    <citation type="submission" date="2019-05" db="EMBL/GenBank/DDBJ databases">
        <title>Emergence of the Ug99 lineage of the wheat stem rust pathogen through somatic hybridization.</title>
        <authorList>
            <person name="Li F."/>
            <person name="Upadhyaya N.M."/>
            <person name="Sperschneider J."/>
            <person name="Matny O."/>
            <person name="Nguyen-Phuc H."/>
            <person name="Mago R."/>
            <person name="Raley C."/>
            <person name="Miller M.E."/>
            <person name="Silverstein K.A.T."/>
            <person name="Henningsen E."/>
            <person name="Hirsch C.D."/>
            <person name="Visser B."/>
            <person name="Pretorius Z.A."/>
            <person name="Steffenson B.J."/>
            <person name="Schwessinger B."/>
            <person name="Dodds P.N."/>
            <person name="Figueroa M."/>
        </authorList>
    </citation>
    <scope>NUCLEOTIDE SEQUENCE [LARGE SCALE GENOMIC DNA]</scope>
    <source>
        <strain evidence="1 2">Ug99</strain>
    </source>
</reference>
<accession>A0A5B0N508</accession>
<dbReference type="AlphaFoldDB" id="A0A5B0N508"/>
<organism evidence="1 2">
    <name type="scientific">Puccinia graminis f. sp. tritici</name>
    <dbReference type="NCBI Taxonomy" id="56615"/>
    <lineage>
        <taxon>Eukaryota</taxon>
        <taxon>Fungi</taxon>
        <taxon>Dikarya</taxon>
        <taxon>Basidiomycota</taxon>
        <taxon>Pucciniomycotina</taxon>
        <taxon>Pucciniomycetes</taxon>
        <taxon>Pucciniales</taxon>
        <taxon>Pucciniaceae</taxon>
        <taxon>Puccinia</taxon>
    </lineage>
</organism>
<protein>
    <submittedName>
        <fullName evidence="1">Uncharacterized protein</fullName>
    </submittedName>
</protein>
<evidence type="ECO:0000313" key="2">
    <source>
        <dbReference type="Proteomes" id="UP000325313"/>
    </source>
</evidence>
<name>A0A5B0N508_PUCGR</name>